<protein>
    <submittedName>
        <fullName evidence="1">Uncharacterized protein</fullName>
    </submittedName>
</protein>
<evidence type="ECO:0000313" key="1">
    <source>
        <dbReference type="EMBL" id="KAH6943998.1"/>
    </source>
</evidence>
<accession>A0ACB7TCY8</accession>
<name>A0ACB7TCY8_HYAAI</name>
<sequence>MGSGEIKKRLAEDCRRKSDICGSGISRAPLRGSGRHNRRSNGVEAGTTRRKSSRRHSPHDLGSADLATWLRETRPSQARSSPSADKMASGKKSEQVTAKQTVTALAAPFSPREARQESSTSMVPIEEDGRAMVEQGLPALSFLPLPHGGQPEATNMASYKESEQAIAKQPMPAMTNRLSTCEGEQDSSTILGDKDQRAIADHSLSVLPFLRSPRDGQPDAIKMVSGEENEQATTNQPVTTMTTPLPPRERQREFSATPILEDQPTIVDHHLTTVTFLLSSPQDGQPRTSEMANAKESEQVTANQPITALGTPLPPCEVQQVSVVISGAEYRAANLHQPLSALTSSLSPHDGRRDTIKVVSGKECELSTASQSVTAPSLAGSSCVC</sequence>
<dbReference type="Proteomes" id="UP000821845">
    <property type="component" value="Chromosome 1"/>
</dbReference>
<gene>
    <name evidence="1" type="ORF">HPB50_001154</name>
</gene>
<comment type="caution">
    <text evidence="1">The sequence shown here is derived from an EMBL/GenBank/DDBJ whole genome shotgun (WGS) entry which is preliminary data.</text>
</comment>
<organism evidence="1 2">
    <name type="scientific">Hyalomma asiaticum</name>
    <name type="common">Tick</name>
    <dbReference type="NCBI Taxonomy" id="266040"/>
    <lineage>
        <taxon>Eukaryota</taxon>
        <taxon>Metazoa</taxon>
        <taxon>Ecdysozoa</taxon>
        <taxon>Arthropoda</taxon>
        <taxon>Chelicerata</taxon>
        <taxon>Arachnida</taxon>
        <taxon>Acari</taxon>
        <taxon>Parasitiformes</taxon>
        <taxon>Ixodida</taxon>
        <taxon>Ixodoidea</taxon>
        <taxon>Ixodidae</taxon>
        <taxon>Hyalomminae</taxon>
        <taxon>Hyalomma</taxon>
    </lineage>
</organism>
<reference evidence="1" key="1">
    <citation type="submission" date="2020-05" db="EMBL/GenBank/DDBJ databases">
        <title>Large-scale comparative analyses of tick genomes elucidate their genetic diversity and vector capacities.</title>
        <authorList>
            <person name="Jia N."/>
            <person name="Wang J."/>
            <person name="Shi W."/>
            <person name="Du L."/>
            <person name="Sun Y."/>
            <person name="Zhan W."/>
            <person name="Jiang J."/>
            <person name="Wang Q."/>
            <person name="Zhang B."/>
            <person name="Ji P."/>
            <person name="Sakyi L.B."/>
            <person name="Cui X."/>
            <person name="Yuan T."/>
            <person name="Jiang B."/>
            <person name="Yang W."/>
            <person name="Lam T.T.-Y."/>
            <person name="Chang Q."/>
            <person name="Ding S."/>
            <person name="Wang X."/>
            <person name="Zhu J."/>
            <person name="Ruan X."/>
            <person name="Zhao L."/>
            <person name="Wei J."/>
            <person name="Que T."/>
            <person name="Du C."/>
            <person name="Cheng J."/>
            <person name="Dai P."/>
            <person name="Han X."/>
            <person name="Huang E."/>
            <person name="Gao Y."/>
            <person name="Liu J."/>
            <person name="Shao H."/>
            <person name="Ye R."/>
            <person name="Li L."/>
            <person name="Wei W."/>
            <person name="Wang X."/>
            <person name="Wang C."/>
            <person name="Yang T."/>
            <person name="Huo Q."/>
            <person name="Li W."/>
            <person name="Guo W."/>
            <person name="Chen H."/>
            <person name="Zhou L."/>
            <person name="Ni X."/>
            <person name="Tian J."/>
            <person name="Zhou Y."/>
            <person name="Sheng Y."/>
            <person name="Liu T."/>
            <person name="Pan Y."/>
            <person name="Xia L."/>
            <person name="Li J."/>
            <person name="Zhao F."/>
            <person name="Cao W."/>
        </authorList>
    </citation>
    <scope>NUCLEOTIDE SEQUENCE</scope>
    <source>
        <strain evidence="1">Hyas-2018</strain>
    </source>
</reference>
<keyword evidence="2" id="KW-1185">Reference proteome</keyword>
<proteinExistence type="predicted"/>
<evidence type="ECO:0000313" key="2">
    <source>
        <dbReference type="Proteomes" id="UP000821845"/>
    </source>
</evidence>
<dbReference type="EMBL" id="CM023481">
    <property type="protein sequence ID" value="KAH6943998.1"/>
    <property type="molecule type" value="Genomic_DNA"/>
</dbReference>